<dbReference type="Proteomes" id="UP000031575">
    <property type="component" value="Unassembled WGS sequence"/>
</dbReference>
<dbReference type="VEuPathDB" id="FungiDB:SPBR_03370"/>
<reference evidence="2 3" key="1">
    <citation type="journal article" date="2014" name="BMC Genomics">
        <title>Comparative genomics of the major fungal agents of human and animal Sporotrichosis: Sporothrix schenckii and Sporothrix brasiliensis.</title>
        <authorList>
            <person name="Teixeira M.M."/>
            <person name="de Almeida L.G."/>
            <person name="Kubitschek-Barreira P."/>
            <person name="Alves F.L."/>
            <person name="Kioshima E.S."/>
            <person name="Abadio A.K."/>
            <person name="Fernandes L."/>
            <person name="Derengowski L.S."/>
            <person name="Ferreira K.S."/>
            <person name="Souza R.C."/>
            <person name="Ruiz J.C."/>
            <person name="de Andrade N.C."/>
            <person name="Paes H.C."/>
            <person name="Nicola A.M."/>
            <person name="Albuquerque P."/>
            <person name="Gerber A.L."/>
            <person name="Martins V.P."/>
            <person name="Peconick L.D."/>
            <person name="Neto A.V."/>
            <person name="Chaucanez C.B."/>
            <person name="Silva P.A."/>
            <person name="Cunha O.L."/>
            <person name="de Oliveira F.F."/>
            <person name="dos Santos T.C."/>
            <person name="Barros A.L."/>
            <person name="Soares M.A."/>
            <person name="de Oliveira L.M."/>
            <person name="Marini M.M."/>
            <person name="Villalobos-Duno H."/>
            <person name="Cunha M.M."/>
            <person name="de Hoog S."/>
            <person name="da Silveira J.F."/>
            <person name="Henrissat B."/>
            <person name="Nino-Vega G.A."/>
            <person name="Cisalpino P.S."/>
            <person name="Mora-Montes H.M."/>
            <person name="Almeida S.R."/>
            <person name="Stajich J.E."/>
            <person name="Lopes-Bezerra L.M."/>
            <person name="Vasconcelos A.T."/>
            <person name="Felipe M.S."/>
        </authorList>
    </citation>
    <scope>NUCLEOTIDE SEQUENCE [LARGE SCALE GENOMIC DNA]</scope>
    <source>
        <strain evidence="2 3">5110</strain>
    </source>
</reference>
<dbReference type="OrthoDB" id="10482306at2759"/>
<dbReference type="EMBL" id="AWTV01000006">
    <property type="protein sequence ID" value="KIH92016.1"/>
    <property type="molecule type" value="Genomic_DNA"/>
</dbReference>
<evidence type="ECO:0000313" key="2">
    <source>
        <dbReference type="EMBL" id="KIH92016.1"/>
    </source>
</evidence>
<evidence type="ECO:0000256" key="1">
    <source>
        <dbReference type="SAM" id="MobiDB-lite"/>
    </source>
</evidence>
<dbReference type="HOGENOM" id="CLU_2544084_0_0_1"/>
<comment type="caution">
    <text evidence="2">The sequence shown here is derived from an EMBL/GenBank/DDBJ whole genome shotgun (WGS) entry which is preliminary data.</text>
</comment>
<protein>
    <submittedName>
        <fullName evidence="2">Uncharacterized protein</fullName>
    </submittedName>
</protein>
<feature type="region of interest" description="Disordered" evidence="1">
    <location>
        <begin position="1"/>
        <end position="83"/>
    </location>
</feature>
<proteinExistence type="predicted"/>
<name>A0A0C2ISI8_9PEZI</name>
<dbReference type="RefSeq" id="XP_040620026.1">
    <property type="nucleotide sequence ID" value="XM_040761672.1"/>
</dbReference>
<dbReference type="GeneID" id="63676593"/>
<feature type="compositionally biased region" description="Basic and acidic residues" evidence="1">
    <location>
        <begin position="10"/>
        <end position="19"/>
    </location>
</feature>
<gene>
    <name evidence="2" type="ORF">SPBR_03370</name>
</gene>
<organism evidence="2 3">
    <name type="scientific">Sporothrix brasiliensis 5110</name>
    <dbReference type="NCBI Taxonomy" id="1398154"/>
    <lineage>
        <taxon>Eukaryota</taxon>
        <taxon>Fungi</taxon>
        <taxon>Dikarya</taxon>
        <taxon>Ascomycota</taxon>
        <taxon>Pezizomycotina</taxon>
        <taxon>Sordariomycetes</taxon>
        <taxon>Sordariomycetidae</taxon>
        <taxon>Ophiostomatales</taxon>
        <taxon>Ophiostomataceae</taxon>
        <taxon>Sporothrix</taxon>
    </lineage>
</organism>
<sequence>MIKTADGDADASHPTHGAENETGATEELRVYEDVEDSEIHEHDDDNHMPEGNRGGVSPNSKLDSQEKPGAGNGIGLDERKTGN</sequence>
<keyword evidence="3" id="KW-1185">Reference proteome</keyword>
<evidence type="ECO:0000313" key="3">
    <source>
        <dbReference type="Proteomes" id="UP000031575"/>
    </source>
</evidence>
<accession>A0A0C2ISI8</accession>
<dbReference type="AlphaFoldDB" id="A0A0C2ISI8"/>
<feature type="compositionally biased region" description="Basic and acidic residues" evidence="1">
    <location>
        <begin position="26"/>
        <end position="50"/>
    </location>
</feature>